<evidence type="ECO:0000256" key="2">
    <source>
        <dbReference type="SAM" id="SignalP"/>
    </source>
</evidence>
<feature type="chain" id="PRO_5047274871" evidence="2">
    <location>
        <begin position="34"/>
        <end position="125"/>
    </location>
</feature>
<evidence type="ECO:0000256" key="1">
    <source>
        <dbReference type="SAM" id="MobiDB-lite"/>
    </source>
</evidence>
<dbReference type="GeneID" id="95498084"/>
<organism evidence="3 4">
    <name type="scientific">Streptomyces erythrochromogenes</name>
    <dbReference type="NCBI Taxonomy" id="285574"/>
    <lineage>
        <taxon>Bacteria</taxon>
        <taxon>Bacillati</taxon>
        <taxon>Actinomycetota</taxon>
        <taxon>Actinomycetes</taxon>
        <taxon>Kitasatosporales</taxon>
        <taxon>Streptomycetaceae</taxon>
        <taxon>Streptomyces</taxon>
    </lineage>
</organism>
<evidence type="ECO:0000313" key="4">
    <source>
        <dbReference type="Proteomes" id="UP001432312"/>
    </source>
</evidence>
<gene>
    <name evidence="3" type="ORF">OHA91_18580</name>
</gene>
<sequence length="125" mass="12929">MTWRRHARTALTRALTAACVVLLCVFGAGPAGAAAAEYRPASSAPVEPMAPGEPAEPTEGQSDPAADPEARAAVRSAARGPVCVQRTPLAMFHVKQSDAPGRGPRTGAAEPALSLRTVRSMVLRC</sequence>
<accession>A0ABZ1QCI9</accession>
<protein>
    <submittedName>
        <fullName evidence="3">Uncharacterized protein</fullName>
    </submittedName>
</protein>
<proteinExistence type="predicted"/>
<keyword evidence="4" id="KW-1185">Reference proteome</keyword>
<feature type="compositionally biased region" description="Low complexity" evidence="1">
    <location>
        <begin position="36"/>
        <end position="45"/>
    </location>
</feature>
<dbReference type="Proteomes" id="UP001432312">
    <property type="component" value="Chromosome"/>
</dbReference>
<feature type="region of interest" description="Disordered" evidence="1">
    <location>
        <begin position="36"/>
        <end position="79"/>
    </location>
</feature>
<reference evidence="3" key="1">
    <citation type="submission" date="2022-10" db="EMBL/GenBank/DDBJ databases">
        <title>The complete genomes of actinobacterial strains from the NBC collection.</title>
        <authorList>
            <person name="Joergensen T.S."/>
            <person name="Alvarez Arevalo M."/>
            <person name="Sterndorff E.B."/>
            <person name="Faurdal D."/>
            <person name="Vuksanovic O."/>
            <person name="Mourched A.-S."/>
            <person name="Charusanti P."/>
            <person name="Shaw S."/>
            <person name="Blin K."/>
            <person name="Weber T."/>
        </authorList>
    </citation>
    <scope>NUCLEOTIDE SEQUENCE</scope>
    <source>
        <strain evidence="3">NBC_00303</strain>
    </source>
</reference>
<dbReference type="EMBL" id="CP108036">
    <property type="protein sequence ID" value="WUN80360.1"/>
    <property type="molecule type" value="Genomic_DNA"/>
</dbReference>
<evidence type="ECO:0000313" key="3">
    <source>
        <dbReference type="EMBL" id="WUN80360.1"/>
    </source>
</evidence>
<dbReference type="RefSeq" id="WP_031155770.1">
    <property type="nucleotide sequence ID" value="NZ_CP108036.1"/>
</dbReference>
<feature type="signal peptide" evidence="2">
    <location>
        <begin position="1"/>
        <end position="33"/>
    </location>
</feature>
<keyword evidence="2" id="KW-0732">Signal</keyword>
<name>A0ABZ1QCI9_9ACTN</name>